<dbReference type="KEGG" id="spap:H3Z74_08290"/>
<evidence type="ECO:0000313" key="2">
    <source>
        <dbReference type="EMBL" id="QNQ11138.1"/>
    </source>
</evidence>
<keyword evidence="3" id="KW-1185">Reference proteome</keyword>
<dbReference type="RefSeq" id="WP_187763424.1">
    <property type="nucleotide sequence ID" value="NZ_CP061038.1"/>
</dbReference>
<proteinExistence type="predicted"/>
<protein>
    <submittedName>
        <fullName evidence="2">Uncharacterized protein</fullName>
    </submittedName>
</protein>
<keyword evidence="1" id="KW-0812">Transmembrane</keyword>
<evidence type="ECO:0000256" key="1">
    <source>
        <dbReference type="SAM" id="Phobius"/>
    </source>
</evidence>
<sequence>MIISETYFASRATVPGLVWVAGAALYLFCLPLLFGRKPGSGMNAAPKA</sequence>
<reference evidence="2 3" key="1">
    <citation type="submission" date="2020-09" db="EMBL/GenBank/DDBJ databases">
        <title>Sphingomonas sp., a new species isolated from pork steak.</title>
        <authorList>
            <person name="Heidler von Heilborn D."/>
        </authorList>
    </citation>
    <scope>NUCLEOTIDE SEQUENCE [LARGE SCALE GENOMIC DNA]</scope>
    <source>
        <strain evidence="3">S8-3T</strain>
    </source>
</reference>
<dbReference type="EMBL" id="CP061038">
    <property type="protein sequence ID" value="QNQ11138.1"/>
    <property type="molecule type" value="Genomic_DNA"/>
</dbReference>
<accession>A0A7H0LN85</accession>
<keyword evidence="1" id="KW-0472">Membrane</keyword>
<gene>
    <name evidence="2" type="ORF">H3Z74_08290</name>
</gene>
<name>A0A7H0LN85_9SPHN</name>
<dbReference type="AlphaFoldDB" id="A0A7H0LN85"/>
<feature type="transmembrane region" description="Helical" evidence="1">
    <location>
        <begin position="16"/>
        <end position="34"/>
    </location>
</feature>
<organism evidence="2 3">
    <name type="scientific">Sphingomonas alpina</name>
    <dbReference type="NCBI Taxonomy" id="653931"/>
    <lineage>
        <taxon>Bacteria</taxon>
        <taxon>Pseudomonadati</taxon>
        <taxon>Pseudomonadota</taxon>
        <taxon>Alphaproteobacteria</taxon>
        <taxon>Sphingomonadales</taxon>
        <taxon>Sphingomonadaceae</taxon>
        <taxon>Sphingomonas</taxon>
    </lineage>
</organism>
<dbReference type="Proteomes" id="UP000516148">
    <property type="component" value="Chromosome"/>
</dbReference>
<keyword evidence="1" id="KW-1133">Transmembrane helix</keyword>
<evidence type="ECO:0000313" key="3">
    <source>
        <dbReference type="Proteomes" id="UP000516148"/>
    </source>
</evidence>